<dbReference type="PROSITE" id="PS50119">
    <property type="entry name" value="ZF_BBOX"/>
    <property type="match status" value="1"/>
</dbReference>
<dbReference type="Gene3D" id="3.40.50.150">
    <property type="entry name" value="Vaccinia Virus protein VP39"/>
    <property type="match status" value="1"/>
</dbReference>
<dbReference type="Proteomes" id="UP000186583">
    <property type="component" value="Unassembled WGS sequence"/>
</dbReference>
<dbReference type="GO" id="GO:0006281">
    <property type="term" value="P:DNA repair"/>
    <property type="evidence" value="ECO:0007669"/>
    <property type="project" value="TreeGrafter"/>
</dbReference>
<evidence type="ECO:0000259" key="6">
    <source>
        <dbReference type="PROSITE" id="PS50119"/>
    </source>
</evidence>
<evidence type="ECO:0000313" key="7">
    <source>
        <dbReference type="EMBL" id="OLN86492.1"/>
    </source>
</evidence>
<feature type="domain" description="B box-type" evidence="6">
    <location>
        <begin position="890"/>
        <end position="940"/>
    </location>
</feature>
<dbReference type="Gene3D" id="3.40.50.10810">
    <property type="entry name" value="Tandem AAA-ATPase domain"/>
    <property type="match status" value="1"/>
</dbReference>
<gene>
    <name evidence="7" type="ORF">CCHL11_08467</name>
</gene>
<dbReference type="InterPro" id="IPR000315">
    <property type="entry name" value="Znf_B-box"/>
</dbReference>
<dbReference type="InterPro" id="IPR014001">
    <property type="entry name" value="Helicase_ATP-bd"/>
</dbReference>
<dbReference type="GO" id="GO:0016787">
    <property type="term" value="F:hydrolase activity"/>
    <property type="evidence" value="ECO:0007669"/>
    <property type="project" value="UniProtKB-KW"/>
</dbReference>
<comment type="caution">
    <text evidence="7">The sequence shown here is derived from an EMBL/GenBank/DDBJ whole genome shotgun (WGS) entry which is preliminary data.</text>
</comment>
<dbReference type="SMART" id="SM00487">
    <property type="entry name" value="DEXDc"/>
    <property type="match status" value="1"/>
</dbReference>
<dbReference type="Pfam" id="PF00176">
    <property type="entry name" value="SNF2-rel_dom"/>
    <property type="match status" value="1"/>
</dbReference>
<dbReference type="InterPro" id="IPR027417">
    <property type="entry name" value="P-loop_NTPase"/>
</dbReference>
<keyword evidence="1" id="KW-0547">Nucleotide-binding</keyword>
<dbReference type="InterPro" id="IPR029063">
    <property type="entry name" value="SAM-dependent_MTases_sf"/>
</dbReference>
<reference evidence="7 8" key="1">
    <citation type="submission" date="2016-11" db="EMBL/GenBank/DDBJ databases">
        <title>Draft Genome Assembly of Colletotrichum chlorophyti a pathogen of herbaceous plants.</title>
        <authorList>
            <person name="Gan P."/>
            <person name="Narusaka M."/>
            <person name="Tsushima A."/>
            <person name="Narusaka Y."/>
            <person name="Takano Y."/>
            <person name="Shirasu K."/>
        </authorList>
    </citation>
    <scope>NUCLEOTIDE SEQUENCE [LARGE SCALE GENOMIC DNA]</scope>
    <source>
        <strain evidence="7 8">NTL11</strain>
    </source>
</reference>
<keyword evidence="4" id="KW-0479">Metal-binding</keyword>
<keyword evidence="4" id="KW-0863">Zinc-finger</keyword>
<dbReference type="InterPro" id="IPR038718">
    <property type="entry name" value="SNF2-like_sf"/>
</dbReference>
<evidence type="ECO:0000313" key="8">
    <source>
        <dbReference type="Proteomes" id="UP000186583"/>
    </source>
</evidence>
<dbReference type="GO" id="GO:0005634">
    <property type="term" value="C:nucleus"/>
    <property type="evidence" value="ECO:0007669"/>
    <property type="project" value="TreeGrafter"/>
</dbReference>
<accession>A0A1Q8RQB0</accession>
<name>A0A1Q8RQB0_9PEZI</name>
<evidence type="ECO:0000256" key="5">
    <source>
        <dbReference type="SAM" id="MobiDB-lite"/>
    </source>
</evidence>
<dbReference type="EMBL" id="MPGH01000127">
    <property type="protein sequence ID" value="OLN86492.1"/>
    <property type="molecule type" value="Genomic_DNA"/>
</dbReference>
<keyword evidence="3" id="KW-0067">ATP-binding</keyword>
<dbReference type="SUPFAM" id="SSF53335">
    <property type="entry name" value="S-adenosyl-L-methionine-dependent methyltransferases"/>
    <property type="match status" value="1"/>
</dbReference>
<evidence type="ECO:0000256" key="4">
    <source>
        <dbReference type="PROSITE-ProRule" id="PRU00024"/>
    </source>
</evidence>
<sequence length="2555" mass="284251">MAEQENSFGPGHGVDGQAPSDAQRTHQAEDLHRLEKYHDFSSVEPEINMVPAFGDIENLLNLITEASLKDPTRPPLSRNASEDVIRDGIKDERSVRSPRDAFSILLRQALDLGLEEVFKAGSVNIRIATMCSGTDGPILALREFQEAAAGLGHPNRLNFEHVFSCEIEPFKQLWIQRNTPPSGSLFRNVVDLGKPGASQAMTADGYMAKIPEMIDVLIAGSSCVDFSSLNNKKELVKKASGLHQLYLRYQKDELTAKAVNEDPVVTASVIDDLNHLAANLHKETGESTKTFVSILNYIQQRRPRVVILENVATAPFDKFANFWFPAIGYCAGFSQADSKNFLVPQTRQRKYLLAVDGRMYGEHGPDIVKNWVKLMHASNWFKAPPRLQNFLLPPSDSRVLHARFALERNLGTKIKKEYQAILCRMEHFAARRHEGLPPTNPYTLLDSRGSVQPREDSWRGYINAITWRMQDLLDIEYLRAQKKGFDFNWKTVVLDLGQNVDRQNSKLGVMPCILPSADLFLTDHGRPVLGIECLAMQGIPIDRVSIATQKEAQLKDLAGNAMTTTVAGAAFLCALTSVYRGTLKAPGTFNFFGGSSMANLGLILPPNNEMHMESEHQGQDQIQPIAYDGDQPFAFNPAFLHQGQGDFAYDPVSFPLQVQDAIDAQDSPYQWTAQDEAALNNALRPGGSVDGDGYLTTGVGRDGWGQAGWVNQDEVDNSLVGFDCGNQLAAAGTPASAAYVGDDLGHVHSPKTPPAGEGQMGPAVFSFLDPPRPDVSSNNFHYYNNNNNQLAEGAINNFTIDNNFLGDFGPHENAADQPVPNANCIVDDLNSSHADGHQVAARQQGNIAGIADIGQIIAAQQPVMKFKDAALCGLPDEAKTVAWFCDLCRKGRSYCACDDFRRHEHAGTYLRCEDCETIRCVTCAGNPEHNYDKEHSFDTRYAVSKDVSRQLATASLPARLMIILTGSNMQFLPELDDRVFGNHRDVLRKAIKTCAGGVHYYLSDIKFRSEITATYDSEKAYIVLVITEKSVTWNIHLREVFSHPNFLPDLATSEAAQLLDALNYDLFIQEKIKVGVEQCQISHETLVLQQELISIPWNLGVTEDDFVDLRGTFEYTDKCATPLGRLFVRKQPDLGHVYHMLHSDPVTSAAEDRWVLTNNAQKPEADQVHDIMAVFGDDYIPFGKDGENQHQLVSVTVPGIWRPLEPSSKLYLLELAPVPKIALGQLTTQILAGNGCRPVPSILMRLDVPDMKFRNISLSVKWIVGSVSSINDNGRGVEETWIPVAKHELKDALGLVAHAANKIAPNTEAMGGPNTNLDISDFPMDLCFRCSPLKSGTLHSWNDDGTVTRVEVEHMAAAVAAALRNRPDPFLVEAWIKPSVSDPRCPSILNMRISLNPLSLMHRALGHLPYIADAMSAFVRSSTARGSYRVEYSFSDPSLKDLEPFNRSMQAISAQEYPSPIMQPPNFLRNGMALRDDQRRAVQWMLERESTQEPFMEQEFEECIMPSVDIRLHAAAQVNNYARGGVLAHDIGYGKTIVTLGLIDITSADPQNEIESIQQRMQWCGNSKIHIKGTLIFVPSHLVSQWANEATRFVGGKGSLVVLTITRPTDIVREKMIAADIIIVSNALMYADRMLEKMAAVSKLPVFNPKRSAMKGKEFESYYSEYLRTLSAANFDFTQPGLTSRDDLEAKITAYRSEVNDLIRSATTENVGSSDRKKQQTAKGKPTEAAKQKANARPKKVQDIDLYQIFAAGELLQLYTVRRVVVDEFSYEELLIAAVLKNCVASSKWILSATPPTTNLAQICETAMLINVHVAHATSSIPGYFPKVTVGPSVGEQTDAEKFRSYSEILSAQFARERHQQAQRFVRHFFRKNPTNLEDIDVEERIHIVPMNPQESQMYNVVQQICHDAKWDLNETRSSLAPFIQGLLDSEASSMGGVRAKTSGKSIYTDAIDALLLLSSVSVAYGRPGLETMDYVGQNNILTLRNISGKYARSAAMYLMRCCQILKSHFDLMMYLAEMLAHDPTNRSPSRKAKEDAYMGHMNDIINIFKENKTDALGSIECFRFVKSNIATPRADDNLTLSDDAYWDHRTWARAKGGFAKHDAVEWFLLRDDENLSDDEWKAIGRRWVNGEQDVPQEDVIRAVQAKQLDFANGNNNFMTSSLGLKQGGLANANMSSILRKHFESSDKDGTKDKSDADTDNRDFEFGIRLRLRRPIQGREIRPRGQKIDETLNHFMLVIQSILNGLKIISEAFRRNVFAMKTDVLNKCQYGALGGLAITCNMPHRHQMSDLSGLQSIACGHTICPSCHDALIASGSSMCPIPGCLSLSGSSFIPWRALVGRDNDFLDDDLAAMPSAKVSRIEDIIFDQVQPDEKVLIFAAYNGIKQEIATYLRGEHGGRLGIYMTNGSNEDSANIDGFKRHNGRAVLIQSLMSSESAGTNLTEANHIIFSGVLCTDNDSYEMYMRQAKGRLMRYGQTRKVNVYHIISPGTIEFDIMNKRHDGQIRNRGGEDGLLVPIPNDTATDYNYPLMYRPWIDNTAVQKLLGSIDFEEFESH</sequence>
<proteinExistence type="predicted"/>
<organism evidence="7 8">
    <name type="scientific">Colletotrichum chlorophyti</name>
    <dbReference type="NCBI Taxonomy" id="708187"/>
    <lineage>
        <taxon>Eukaryota</taxon>
        <taxon>Fungi</taxon>
        <taxon>Dikarya</taxon>
        <taxon>Ascomycota</taxon>
        <taxon>Pezizomycotina</taxon>
        <taxon>Sordariomycetes</taxon>
        <taxon>Hypocreomycetidae</taxon>
        <taxon>Glomerellales</taxon>
        <taxon>Glomerellaceae</taxon>
        <taxon>Colletotrichum</taxon>
    </lineage>
</organism>
<dbReference type="InterPro" id="IPR050628">
    <property type="entry name" value="SNF2_RAD54_helicase_TF"/>
</dbReference>
<dbReference type="SUPFAM" id="SSF52540">
    <property type="entry name" value="P-loop containing nucleoside triphosphate hydrolases"/>
    <property type="match status" value="2"/>
</dbReference>
<dbReference type="PANTHER" id="PTHR45626">
    <property type="entry name" value="TRANSCRIPTION TERMINATION FACTOR 2-RELATED"/>
    <property type="match status" value="1"/>
</dbReference>
<dbReference type="CDD" id="cd18793">
    <property type="entry name" value="SF2_C_SNF"/>
    <property type="match status" value="1"/>
</dbReference>
<feature type="region of interest" description="Disordered" evidence="5">
    <location>
        <begin position="1"/>
        <end position="29"/>
    </location>
</feature>
<keyword evidence="8" id="KW-1185">Reference proteome</keyword>
<protein>
    <recommendedName>
        <fullName evidence="6">B box-type domain-containing protein</fullName>
    </recommendedName>
</protein>
<evidence type="ECO:0000256" key="1">
    <source>
        <dbReference type="ARBA" id="ARBA00022741"/>
    </source>
</evidence>
<dbReference type="STRING" id="708187.A0A1Q8RQB0"/>
<evidence type="ECO:0000256" key="3">
    <source>
        <dbReference type="ARBA" id="ARBA00022840"/>
    </source>
</evidence>
<dbReference type="InterPro" id="IPR049730">
    <property type="entry name" value="SNF2/RAD54-like_C"/>
</dbReference>
<evidence type="ECO:0000256" key="2">
    <source>
        <dbReference type="ARBA" id="ARBA00022801"/>
    </source>
</evidence>
<dbReference type="GO" id="GO:0008094">
    <property type="term" value="F:ATP-dependent activity, acting on DNA"/>
    <property type="evidence" value="ECO:0007669"/>
    <property type="project" value="TreeGrafter"/>
</dbReference>
<keyword evidence="2" id="KW-0378">Hydrolase</keyword>
<keyword evidence="4" id="KW-0862">Zinc</keyword>
<dbReference type="OrthoDB" id="423221at2759"/>
<dbReference type="GO" id="GO:0005524">
    <property type="term" value="F:ATP binding"/>
    <property type="evidence" value="ECO:0007669"/>
    <property type="project" value="UniProtKB-KW"/>
</dbReference>
<dbReference type="GO" id="GO:0008270">
    <property type="term" value="F:zinc ion binding"/>
    <property type="evidence" value="ECO:0007669"/>
    <property type="project" value="UniProtKB-KW"/>
</dbReference>
<dbReference type="Gene3D" id="3.40.50.300">
    <property type="entry name" value="P-loop containing nucleotide triphosphate hydrolases"/>
    <property type="match status" value="1"/>
</dbReference>
<dbReference type="InterPro" id="IPR000330">
    <property type="entry name" value="SNF2_N"/>
</dbReference>
<feature type="region of interest" description="Disordered" evidence="5">
    <location>
        <begin position="1706"/>
        <end position="1735"/>
    </location>
</feature>
<dbReference type="PANTHER" id="PTHR45626:SF26">
    <property type="entry name" value="FAMILY HELICASE, PUTATIVE (AFU_ORTHOLOGUE AFUA_2G09120)-RELATED"/>
    <property type="match status" value="1"/>
</dbReference>